<evidence type="ECO:0000256" key="11">
    <source>
        <dbReference type="SAM" id="MobiDB-lite"/>
    </source>
</evidence>
<dbReference type="SMART" id="SM00240">
    <property type="entry name" value="FHA"/>
    <property type="match status" value="1"/>
</dbReference>
<gene>
    <name evidence="16" type="primary">LOC112819549</name>
</gene>
<evidence type="ECO:0000259" key="12">
    <source>
        <dbReference type="PROSITE" id="PS50106"/>
    </source>
</evidence>
<dbReference type="CDD" id="cd01781">
    <property type="entry name" value="RA2_Afadin"/>
    <property type="match status" value="1"/>
</dbReference>
<evidence type="ECO:0000259" key="14">
    <source>
        <dbReference type="PROSITE" id="PS51126"/>
    </source>
</evidence>
<evidence type="ECO:0000256" key="3">
    <source>
        <dbReference type="ARBA" id="ARBA00022737"/>
    </source>
</evidence>
<dbReference type="CDD" id="cd15471">
    <property type="entry name" value="Myo5p-like_CBD_afadin"/>
    <property type="match status" value="1"/>
</dbReference>
<evidence type="ECO:0000256" key="4">
    <source>
        <dbReference type="ARBA" id="ARBA00022889"/>
    </source>
</evidence>
<feature type="region of interest" description="Disordered" evidence="11">
    <location>
        <begin position="87"/>
        <end position="153"/>
    </location>
</feature>
<dbReference type="InterPro" id="IPR028842">
    <property type="entry name" value="Afadin"/>
</dbReference>
<feature type="domain" description="Ras-associating" evidence="13">
    <location>
        <begin position="205"/>
        <end position="307"/>
    </location>
</feature>
<keyword evidence="7" id="KW-0175">Coiled coil</keyword>
<feature type="domain" description="Ras-associating" evidence="13">
    <location>
        <begin position="1"/>
        <end position="92"/>
    </location>
</feature>
<evidence type="ECO:0000256" key="9">
    <source>
        <dbReference type="ARBA" id="ARBA00073709"/>
    </source>
</evidence>
<proteinExistence type="predicted"/>
<evidence type="ECO:0000256" key="2">
    <source>
        <dbReference type="ARBA" id="ARBA00022553"/>
    </source>
</evidence>
<dbReference type="Gene3D" id="3.10.20.90">
    <property type="entry name" value="Phosphatidylinositol 3-kinase Catalytic Subunit, Chain A, domain 1"/>
    <property type="match status" value="2"/>
</dbReference>
<dbReference type="CDD" id="cd22711">
    <property type="entry name" value="FHA_AFDN"/>
    <property type="match status" value="1"/>
</dbReference>
<name>A0A3Q7Q1T8_CALUR</name>
<feature type="compositionally biased region" description="Polar residues" evidence="11">
    <location>
        <begin position="1076"/>
        <end position="1087"/>
    </location>
</feature>
<dbReference type="PROSITE" id="PS50106">
    <property type="entry name" value="PDZ"/>
    <property type="match status" value="1"/>
</dbReference>
<feature type="compositionally biased region" description="Polar residues" evidence="11">
    <location>
        <begin position="1271"/>
        <end position="1281"/>
    </location>
</feature>
<dbReference type="GO" id="GO:0034330">
    <property type="term" value="P:cell junction organization"/>
    <property type="evidence" value="ECO:0007669"/>
    <property type="project" value="UniProtKB-ARBA"/>
</dbReference>
<feature type="compositionally biased region" description="Basic and acidic residues" evidence="11">
    <location>
        <begin position="1539"/>
        <end position="1617"/>
    </location>
</feature>
<dbReference type="GO" id="GO:0007165">
    <property type="term" value="P:signal transduction"/>
    <property type="evidence" value="ECO:0007669"/>
    <property type="project" value="InterPro"/>
</dbReference>
<dbReference type="FunFam" id="3.10.20.90:FF:000033">
    <property type="entry name" value="afadin isoform X1"/>
    <property type="match status" value="1"/>
</dbReference>
<evidence type="ECO:0000313" key="15">
    <source>
        <dbReference type="Proteomes" id="UP000286641"/>
    </source>
</evidence>
<dbReference type="SMART" id="SM00314">
    <property type="entry name" value="RA"/>
    <property type="match status" value="2"/>
</dbReference>
<feature type="compositionally biased region" description="Basic and acidic residues" evidence="11">
    <location>
        <begin position="1096"/>
        <end position="1116"/>
    </location>
</feature>
<feature type="domain" description="PDZ" evidence="12">
    <location>
        <begin position="951"/>
        <end position="1037"/>
    </location>
</feature>
<dbReference type="FunFam" id="3.10.20.90:FF:000025">
    <property type="entry name" value="Afadin, adherens junction formation factor"/>
    <property type="match status" value="1"/>
</dbReference>
<feature type="region of interest" description="Disordered" evidence="11">
    <location>
        <begin position="1513"/>
        <end position="1763"/>
    </location>
</feature>
<feature type="compositionally biased region" description="Basic and acidic residues" evidence="11">
    <location>
        <begin position="520"/>
        <end position="535"/>
    </location>
</feature>
<evidence type="ECO:0000256" key="7">
    <source>
        <dbReference type="ARBA" id="ARBA00023054"/>
    </source>
</evidence>
<dbReference type="PANTHER" id="PTHR10398:SF2">
    <property type="entry name" value="AFADIN"/>
    <property type="match status" value="1"/>
</dbReference>
<keyword evidence="2" id="KW-0597">Phosphoprotein</keyword>
<dbReference type="CDD" id="cd06789">
    <property type="entry name" value="PDZ_AFDN-like"/>
    <property type="match status" value="1"/>
</dbReference>
<evidence type="ECO:0000256" key="8">
    <source>
        <dbReference type="ARBA" id="ARBA00058472"/>
    </source>
</evidence>
<feature type="compositionally biased region" description="Pro residues" evidence="11">
    <location>
        <begin position="1636"/>
        <end position="1649"/>
    </location>
</feature>
<dbReference type="Pfam" id="PF00498">
    <property type="entry name" value="FHA"/>
    <property type="match status" value="1"/>
</dbReference>
<dbReference type="GO" id="GO:0005737">
    <property type="term" value="C:cytoplasm"/>
    <property type="evidence" value="ECO:0007669"/>
    <property type="project" value="UniProtKB-ARBA"/>
</dbReference>
<dbReference type="SUPFAM" id="SSF54236">
    <property type="entry name" value="Ubiquitin-like"/>
    <property type="match status" value="2"/>
</dbReference>
<feature type="compositionally biased region" description="Basic and acidic residues" evidence="11">
    <location>
        <begin position="1057"/>
        <end position="1072"/>
    </location>
</feature>
<dbReference type="Proteomes" id="UP000286641">
    <property type="component" value="Unplaced"/>
</dbReference>
<dbReference type="RefSeq" id="XP_025722276.1">
    <property type="nucleotide sequence ID" value="XM_025866491.1"/>
</dbReference>
<feature type="compositionally biased region" description="Polar residues" evidence="11">
    <location>
        <begin position="1441"/>
        <end position="1453"/>
    </location>
</feature>
<evidence type="ECO:0000256" key="1">
    <source>
        <dbReference type="ARBA" id="ARBA00004536"/>
    </source>
</evidence>
<feature type="compositionally biased region" description="Basic and acidic residues" evidence="11">
    <location>
        <begin position="1350"/>
        <end position="1384"/>
    </location>
</feature>
<reference evidence="16" key="2">
    <citation type="submission" date="2025-08" db="UniProtKB">
        <authorList>
            <consortium name="RefSeq"/>
        </authorList>
    </citation>
    <scope>IDENTIFICATION</scope>
    <source>
        <tissue evidence="16">Blood</tissue>
    </source>
</reference>
<dbReference type="InterPro" id="IPR008984">
    <property type="entry name" value="SMAD_FHA_dom_sf"/>
</dbReference>
<keyword evidence="5" id="KW-0965">Cell junction</keyword>
<dbReference type="PROSITE" id="PS51126">
    <property type="entry name" value="DILUTE"/>
    <property type="match status" value="1"/>
</dbReference>
<feature type="compositionally biased region" description="Basic and acidic residues" evidence="11">
    <location>
        <begin position="1701"/>
        <end position="1717"/>
    </location>
</feature>
<dbReference type="Gene3D" id="2.60.200.20">
    <property type="match status" value="1"/>
</dbReference>
<dbReference type="SUPFAM" id="SSF50156">
    <property type="entry name" value="PDZ domain-like"/>
    <property type="match status" value="1"/>
</dbReference>
<feature type="compositionally biased region" description="Polar residues" evidence="11">
    <location>
        <begin position="1139"/>
        <end position="1154"/>
    </location>
</feature>
<organism evidence="15 16">
    <name type="scientific">Callorhinus ursinus</name>
    <name type="common">Northern fur seal</name>
    <dbReference type="NCBI Taxonomy" id="34884"/>
    <lineage>
        <taxon>Eukaryota</taxon>
        <taxon>Metazoa</taxon>
        <taxon>Chordata</taxon>
        <taxon>Craniata</taxon>
        <taxon>Vertebrata</taxon>
        <taxon>Euteleostomi</taxon>
        <taxon>Mammalia</taxon>
        <taxon>Eutheria</taxon>
        <taxon>Laurasiatheria</taxon>
        <taxon>Carnivora</taxon>
        <taxon>Caniformia</taxon>
        <taxon>Pinnipedia</taxon>
        <taxon>Otariidae</taxon>
        <taxon>Callorhinus</taxon>
    </lineage>
</organism>
<dbReference type="SMART" id="SM00228">
    <property type="entry name" value="PDZ"/>
    <property type="match status" value="1"/>
</dbReference>
<dbReference type="FunFam" id="2.30.42.10:FF:000032">
    <property type="entry name" value="Afadin isoform A"/>
    <property type="match status" value="1"/>
</dbReference>
<dbReference type="InterPro" id="IPR029071">
    <property type="entry name" value="Ubiquitin-like_domsf"/>
</dbReference>
<dbReference type="Pfam" id="PF00788">
    <property type="entry name" value="RA"/>
    <property type="match status" value="2"/>
</dbReference>
<feature type="region of interest" description="Disordered" evidence="11">
    <location>
        <begin position="1179"/>
        <end position="1471"/>
    </location>
</feature>
<keyword evidence="3" id="KW-0677">Repeat</keyword>
<dbReference type="FunFam" id="2.60.200.20:FF:000006">
    <property type="entry name" value="Afadin, adherens junction formation factor"/>
    <property type="match status" value="1"/>
</dbReference>
<dbReference type="InterPro" id="IPR036034">
    <property type="entry name" value="PDZ_sf"/>
</dbReference>
<dbReference type="InterPro" id="IPR000253">
    <property type="entry name" value="FHA_dom"/>
</dbReference>
<evidence type="ECO:0000256" key="5">
    <source>
        <dbReference type="ARBA" id="ARBA00022949"/>
    </source>
</evidence>
<feature type="compositionally biased region" description="Basic and acidic residues" evidence="11">
    <location>
        <begin position="1752"/>
        <end position="1763"/>
    </location>
</feature>
<dbReference type="InterPro" id="IPR037977">
    <property type="entry name" value="CBD_Afadin"/>
</dbReference>
<feature type="compositionally biased region" description="Basic and acidic residues" evidence="11">
    <location>
        <begin position="1218"/>
        <end position="1248"/>
    </location>
</feature>
<feature type="compositionally biased region" description="Basic residues" evidence="11">
    <location>
        <begin position="119"/>
        <end position="131"/>
    </location>
</feature>
<feature type="compositionally biased region" description="Pro residues" evidence="11">
    <location>
        <begin position="1308"/>
        <end position="1317"/>
    </location>
</feature>
<comment type="subcellular location">
    <subcellularLocation>
        <location evidence="1">Cell junction</location>
        <location evidence="1">Adherens junction</location>
    </subcellularLocation>
</comment>
<accession>A0A3Q7Q1T8</accession>
<feature type="compositionally biased region" description="Basic and acidic residues" evidence="11">
    <location>
        <begin position="1196"/>
        <end position="1206"/>
    </location>
</feature>
<sequence length="1763" mass="199214">MRFYFQDKAAGNFATKCIRVSSTATTQDVIETLAEKFRPDMRMLSSPKYSLYEVHVSGEERRLAIDEKPLVVQLNWNKDDREGRFVLKNENDAVPPKKAQSNGPEKQEKEGVIQNFKRTLSKKEKKEKKKREKEAVRQASDKDDRPFQGDDIENSRLAAEVYKDMPETSFTRTISNPEVVMKRRRQQKLERRMQEFRSSDGRPDSGGTLRIYADSLKPNIPYKTILLSTTDPADFAVAEALEKYGLEKENPKDYCIARVMLPPGAQHSDEKGAKEIILDDDECPLQIFREWPSDKGVLVFQLKRRPPDYIPKKTKKHVDGKLVKGKERAEGSGYGSALPPEKLPYLVELSPDGSDSRDKPKLYRLQLSVTEVGTEKFDENSIQLFGSGIQPHHCDLTNMDGVVTVTPRSMEAETYVEGQRISETTMLQSGMKVQFGTSHVFKFVDPSQDHALAKRSGDAGLTAKGPRHKPGIVQETTFDLGGDVHSGTALPTSKSTTRLDSDRVLSASSTAERGMVKPMIRGERQQDYRRQENRTQDAPGPELILPASIEFRESSEDSFLSAIINYTNSSTVHFKLSPTYVLYMACRYVLSSQYRPDVSPTERTHKVIAIVNKMVSMMEGVIQKQKNIAGALAFWMANASELLNFIKQDRDLSRITLDAQDVLAHLVQMAFKYLVHCLQSELNNYMPAFLDDPEENSLQRPKIDDVLHTLTGAMSLLRRCRVNAALTIQLFSQLFHFINMWLFNRLVTDPESGLCSHYWGAIIRQQLGHVEAWAEKQGLELAADCHLSRIVQATTLLTMDKYAPDDIPNINSTCFKLNSLQLQALLQNYHCAPDEPFIPTDLIENVVAVAENTADELARSDGREVQLEEDPDLQLPFLLPEDGYSCDVVRNIPNGLQEFLDPLCQRGFCRLIPHARSPGTWTIFFEGADYESHLLRENTELAQPLRKEPEIITVTLKKQNGMGLSIVAAKGAGQDKLGIYVKSVVKGGAADGDGRLAAGDQLLSVDGRSLVGLSQERAAELMTRTSSVVTLEVAKQGAIYHGLATLLNQPSPMMQRISDRRGSGKPRPKSEGFELYNNSAPNGSPESPQLPWAEYSEPKKLPGDDRLMKNRADHRSSPNVANQPPSPGGKSTYAPGTTAKITSVSTGNLCTEEQTPPPRPEAYPIPTQTYTREYFTFPASKSQDRMAPPQNQWPNYEEKPHMHADSNHSSIAIQRVTRSQEELREDKAYQLERHRIEAVLDRKSDSDMWIHQSSSVGSSTSSQEHLDHSSKSGTPASTLTKSGPGRWKTPAAVQPVPMAVSQPVQTDLPPPPPPPPTHYAGDFDGIPMDLPLPPPPAGQTGPVSAQAAAAERRKREEHQRWYEKEKARLEEERDRKRREQERKLGQMRSQSLNPAPFSPVTVPHVKPEKPSTLQRPQETVIRELQPQQQPRTIERRDLQYITVSQEELSSGDSLSPDPWKRDAREKLEKQQQMHIVDMLSREIQELQSKPERSAEESDRLRKLMLEWQFQKRLQESKQKDEEEDEEEDDVDAVLIVQRLEAERRARDEERRRQQQLEEMRRREAEDRARQEEERRRQDEERAKRDAEEKRRQEEGYYSRLEAERRRQHAEAERRLLEPEEPGLCRPPLPRGYELPSPSPPAAAPPPPPQRTASSLQAQTLSPDSVYTARLVSYHEEEEEDRSLAGPNSYMGSAGTAVGAHDAYRDPRERLSKSHDADVPGSSGAPENLTFKERQRLFSQGQDVSNKVKASRKLTELENELNTK</sequence>
<dbReference type="SMART" id="SM01132">
    <property type="entry name" value="DIL"/>
    <property type="match status" value="1"/>
</dbReference>
<evidence type="ECO:0000259" key="13">
    <source>
        <dbReference type="PROSITE" id="PS50200"/>
    </source>
</evidence>
<reference key="1">
    <citation type="submission" date="2019-01" db="UniProtKB">
        <authorList>
            <consortium name="RefSeq"/>
        </authorList>
    </citation>
    <scope>IDENTIFICATION</scope>
</reference>
<feature type="compositionally biased region" description="Basic and acidic residues" evidence="11">
    <location>
        <begin position="1458"/>
        <end position="1471"/>
    </location>
</feature>
<dbReference type="InterPro" id="IPR000159">
    <property type="entry name" value="RA_dom"/>
</dbReference>
<feature type="region of interest" description="Disordered" evidence="11">
    <location>
        <begin position="483"/>
        <end position="541"/>
    </location>
</feature>
<feature type="compositionally biased region" description="Acidic residues" evidence="11">
    <location>
        <begin position="1521"/>
        <end position="1531"/>
    </location>
</feature>
<dbReference type="PROSITE" id="PS50200">
    <property type="entry name" value="RA"/>
    <property type="match status" value="2"/>
</dbReference>
<keyword evidence="4" id="KW-0130">Cell adhesion</keyword>
<feature type="domain" description="Dilute" evidence="14">
    <location>
        <begin position="612"/>
        <end position="852"/>
    </location>
</feature>
<dbReference type="Pfam" id="PF00595">
    <property type="entry name" value="PDZ"/>
    <property type="match status" value="1"/>
</dbReference>
<evidence type="ECO:0000256" key="6">
    <source>
        <dbReference type="ARBA" id="ARBA00022990"/>
    </source>
</evidence>
<dbReference type="PANTHER" id="PTHR10398">
    <property type="entry name" value="AFADIN"/>
    <property type="match status" value="1"/>
</dbReference>
<dbReference type="GO" id="GO:0005912">
    <property type="term" value="C:adherens junction"/>
    <property type="evidence" value="ECO:0007669"/>
    <property type="project" value="UniProtKB-SubCell"/>
</dbReference>
<dbReference type="InterPro" id="IPR001478">
    <property type="entry name" value="PDZ"/>
</dbReference>
<evidence type="ECO:0000256" key="10">
    <source>
        <dbReference type="ARBA" id="ARBA00083790"/>
    </source>
</evidence>
<feature type="region of interest" description="Disordered" evidence="11">
    <location>
        <begin position="1051"/>
        <end position="1167"/>
    </location>
</feature>
<feature type="compositionally biased region" description="Basic and acidic residues" evidence="11">
    <location>
        <begin position="132"/>
        <end position="148"/>
    </location>
</feature>
<comment type="function">
    <text evidence="8">Belongs to an adhesion system, probably together with the E-cadherin-catenin system, which plays a role in the organization of homotypic, interneuronal and heterotypic cell-cell adherens junctions (AJs). Nectin- and actin-filament-binding protein that connects nectin to the actin cytoskeleton. May play a key role in the organization of epithelial structures of the embryonic ectoderm. Essential for the organization of adherens junctions.</text>
</comment>
<dbReference type="GO" id="GO:0032880">
    <property type="term" value="P:regulation of protein localization"/>
    <property type="evidence" value="ECO:0007669"/>
    <property type="project" value="TreeGrafter"/>
</dbReference>
<feature type="compositionally biased region" description="Polar residues" evidence="11">
    <location>
        <begin position="1650"/>
        <end position="1664"/>
    </location>
</feature>
<dbReference type="GO" id="GO:0050839">
    <property type="term" value="F:cell adhesion molecule binding"/>
    <property type="evidence" value="ECO:0007669"/>
    <property type="project" value="TreeGrafter"/>
</dbReference>
<keyword evidence="15" id="KW-1185">Reference proteome</keyword>
<evidence type="ECO:0000313" key="16">
    <source>
        <dbReference type="RefSeq" id="XP_025722276.1"/>
    </source>
</evidence>
<feature type="compositionally biased region" description="Low complexity" evidence="11">
    <location>
        <begin position="1253"/>
        <end position="1262"/>
    </location>
</feature>
<dbReference type="InterPro" id="IPR002710">
    <property type="entry name" value="Dilute_dom"/>
</dbReference>
<dbReference type="SUPFAM" id="SSF49879">
    <property type="entry name" value="SMAD/FHA domain"/>
    <property type="match status" value="1"/>
</dbReference>
<dbReference type="GO" id="GO:0030154">
    <property type="term" value="P:cell differentiation"/>
    <property type="evidence" value="ECO:0007669"/>
    <property type="project" value="UniProtKB-ARBA"/>
</dbReference>
<dbReference type="Pfam" id="PF01843">
    <property type="entry name" value="DIL"/>
    <property type="match status" value="1"/>
</dbReference>
<dbReference type="GO" id="GO:0007155">
    <property type="term" value="P:cell adhesion"/>
    <property type="evidence" value="ECO:0007669"/>
    <property type="project" value="UniProtKB-KW"/>
</dbReference>
<dbReference type="Gene3D" id="2.30.42.10">
    <property type="match status" value="1"/>
</dbReference>
<keyword evidence="6" id="KW-0007">Acetylation</keyword>
<protein>
    <recommendedName>
        <fullName evidence="9">Afadin</fullName>
    </recommendedName>
    <alternativeName>
        <fullName evidence="10">Afadin adherens junction formation factor</fullName>
    </alternativeName>
</protein>